<dbReference type="EMBL" id="JAKLMC020000007">
    <property type="protein sequence ID" value="KAK5954954.1"/>
    <property type="molecule type" value="Genomic_DNA"/>
</dbReference>
<keyword evidence="2" id="KW-1185">Reference proteome</keyword>
<evidence type="ECO:0000313" key="2">
    <source>
        <dbReference type="Proteomes" id="UP001316803"/>
    </source>
</evidence>
<dbReference type="Proteomes" id="UP001316803">
    <property type="component" value="Unassembled WGS sequence"/>
</dbReference>
<reference evidence="1 2" key="1">
    <citation type="submission" date="2022-12" db="EMBL/GenBank/DDBJ databases">
        <title>Genomic features and morphological characterization of a novel Knufia sp. strain isolated from spacecraft assembly facility.</title>
        <authorList>
            <person name="Teixeira M."/>
            <person name="Chander A.M."/>
            <person name="Stajich J.E."/>
            <person name="Venkateswaran K."/>
        </authorList>
    </citation>
    <scope>NUCLEOTIDE SEQUENCE [LARGE SCALE GENOMIC DNA]</scope>
    <source>
        <strain evidence="1 2">FJI-L2-BK-P2</strain>
    </source>
</reference>
<name>A0AAN8EGA6_9EURO</name>
<gene>
    <name evidence="1" type="ORF">OHC33_003633</name>
</gene>
<sequence length="117" mass="13072">MAQQGLKPYTGPSVQEMIANHTLADNIIKYHNNPDSDAILDRDNLATLLRFVNHPEDRDQILKDKDASGAAEGKDFRGSLTGYIVLKHNDEPVLTDDEIEKLKTWFDSGAADEVLNH</sequence>
<organism evidence="1 2">
    <name type="scientific">Knufia fluminis</name>
    <dbReference type="NCBI Taxonomy" id="191047"/>
    <lineage>
        <taxon>Eukaryota</taxon>
        <taxon>Fungi</taxon>
        <taxon>Dikarya</taxon>
        <taxon>Ascomycota</taxon>
        <taxon>Pezizomycotina</taxon>
        <taxon>Eurotiomycetes</taxon>
        <taxon>Chaetothyriomycetidae</taxon>
        <taxon>Chaetothyriales</taxon>
        <taxon>Trichomeriaceae</taxon>
        <taxon>Knufia</taxon>
    </lineage>
</organism>
<accession>A0AAN8EGA6</accession>
<proteinExistence type="predicted"/>
<dbReference type="AlphaFoldDB" id="A0AAN8EGA6"/>
<comment type="caution">
    <text evidence="1">The sequence shown here is derived from an EMBL/GenBank/DDBJ whole genome shotgun (WGS) entry which is preliminary data.</text>
</comment>
<evidence type="ECO:0000313" key="1">
    <source>
        <dbReference type="EMBL" id="KAK5954954.1"/>
    </source>
</evidence>
<protein>
    <submittedName>
        <fullName evidence="1">Uncharacterized protein</fullName>
    </submittedName>
</protein>